<dbReference type="Proteomes" id="UP000093267">
    <property type="component" value="Chromosome"/>
</dbReference>
<gene>
    <name evidence="1" type="ORF">AYR63_01940</name>
</gene>
<evidence type="ECO:0000313" key="1">
    <source>
        <dbReference type="EMBL" id="ANZ66024.1"/>
    </source>
</evidence>
<protein>
    <submittedName>
        <fullName evidence="1">Uncharacterized protein</fullName>
    </submittedName>
</protein>
<dbReference type="RefSeq" id="WP_065901363.1">
    <property type="nucleotide sequence ID" value="NZ_CP014912.1"/>
</dbReference>
<dbReference type="OrthoDB" id="9872608at2"/>
<keyword evidence="2" id="KW-1185">Reference proteome</keyword>
<proteinExistence type="predicted"/>
<organism evidence="1 2">
    <name type="scientific">Secundilactobacillus paracollinoides</name>
    <dbReference type="NCBI Taxonomy" id="240427"/>
    <lineage>
        <taxon>Bacteria</taxon>
        <taxon>Bacillati</taxon>
        <taxon>Bacillota</taxon>
        <taxon>Bacilli</taxon>
        <taxon>Lactobacillales</taxon>
        <taxon>Lactobacillaceae</taxon>
        <taxon>Secundilactobacillus</taxon>
    </lineage>
</organism>
<name>A0A1B2IVD6_9LACO</name>
<dbReference type="EMBL" id="CP014924">
    <property type="protein sequence ID" value="ANZ66024.1"/>
    <property type="molecule type" value="Genomic_DNA"/>
</dbReference>
<sequence>MLQIQAIKVGKALVYGFKPTSQVAFIKEEVGKRTLNGKEIAYVKMPKQIRVEIVLPYGSEMINAINHENGMPVEVITEDGTRYHVGGTFLGHDQIDDNEIRFELVGSDYQVVE</sequence>
<evidence type="ECO:0000313" key="2">
    <source>
        <dbReference type="Proteomes" id="UP000093267"/>
    </source>
</evidence>
<reference evidence="1 2" key="1">
    <citation type="submission" date="2016-03" db="EMBL/GenBank/DDBJ databases">
        <title>Pediococcus and Lactobacillus from brewery environment - whole genome sequencing and assembly.</title>
        <authorList>
            <person name="Behr J."/>
            <person name="Geissler A.J."/>
            <person name="Vogel R.F."/>
        </authorList>
    </citation>
    <scope>NUCLEOTIDE SEQUENCE [LARGE SCALE GENOMIC DNA]</scope>
    <source>
        <strain evidence="1 2">TMW 1.1995</strain>
    </source>
</reference>
<dbReference type="AlphaFoldDB" id="A0A1B2IVD6"/>
<accession>A0A1B2IVD6</accession>